<dbReference type="InterPro" id="IPR015590">
    <property type="entry name" value="Aldehyde_DH_dom"/>
</dbReference>
<dbReference type="InterPro" id="IPR016161">
    <property type="entry name" value="Ald_DH/histidinol_DH"/>
</dbReference>
<evidence type="ECO:0000259" key="6">
    <source>
        <dbReference type="Pfam" id="PF00171"/>
    </source>
</evidence>
<dbReference type="Gene3D" id="3.40.309.10">
    <property type="entry name" value="Aldehyde Dehydrogenase, Chain A, domain 2"/>
    <property type="match status" value="1"/>
</dbReference>
<feature type="active site" evidence="3 4">
    <location>
        <position position="221"/>
    </location>
</feature>
<name>A0A9D2KJB2_9BACT</name>
<keyword evidence="2 5" id="KW-0560">Oxidoreductase</keyword>
<evidence type="ECO:0000256" key="4">
    <source>
        <dbReference type="PROSITE-ProRule" id="PRU10007"/>
    </source>
</evidence>
<evidence type="ECO:0000313" key="8">
    <source>
        <dbReference type="Proteomes" id="UP000824225"/>
    </source>
</evidence>
<reference evidence="7" key="1">
    <citation type="journal article" date="2021" name="PeerJ">
        <title>Extensive microbial diversity within the chicken gut microbiome revealed by metagenomics and culture.</title>
        <authorList>
            <person name="Gilroy R."/>
            <person name="Ravi A."/>
            <person name="Getino M."/>
            <person name="Pursley I."/>
            <person name="Horton D.L."/>
            <person name="Alikhan N.F."/>
            <person name="Baker D."/>
            <person name="Gharbi K."/>
            <person name="Hall N."/>
            <person name="Watson M."/>
            <person name="Adriaenssens E.M."/>
            <person name="Foster-Nyarko E."/>
            <person name="Jarju S."/>
            <person name="Secka A."/>
            <person name="Antonio M."/>
            <person name="Oren A."/>
            <person name="Chaudhuri R.R."/>
            <person name="La Ragione R."/>
            <person name="Hildebrand F."/>
            <person name="Pallen M.J."/>
        </authorList>
    </citation>
    <scope>NUCLEOTIDE SEQUENCE</scope>
    <source>
        <strain evidence="7">CHK186-16707</strain>
    </source>
</reference>
<evidence type="ECO:0000256" key="3">
    <source>
        <dbReference type="PIRSR" id="PIRSR036492-1"/>
    </source>
</evidence>
<evidence type="ECO:0000256" key="5">
    <source>
        <dbReference type="RuleBase" id="RU003345"/>
    </source>
</evidence>
<dbReference type="GO" id="GO:0005737">
    <property type="term" value="C:cytoplasm"/>
    <property type="evidence" value="ECO:0007669"/>
    <property type="project" value="TreeGrafter"/>
</dbReference>
<dbReference type="PANTHER" id="PTHR43570">
    <property type="entry name" value="ALDEHYDE DEHYDROGENASE"/>
    <property type="match status" value="1"/>
</dbReference>
<evidence type="ECO:0000313" key="7">
    <source>
        <dbReference type="EMBL" id="HJA07724.1"/>
    </source>
</evidence>
<sequence length="457" mass="49724">MDASLSFAALVAEQRRYFRTGATLDPAFRTRKLLALHDAVRKHEADLHDALRRDLGKGAGEAYLTETGQVLDEVRYMARKVGRWAQPRRAGGVPALWPASSRIHPEPLGVTLIFSPWNYPVQLALLPLAAAVAAGNCAVLKPSSSAPATAEALRVLVEAVFDPAHVALVKGGPHGVDGHAEDTATALLRERFDFIFYTGSARVGRIITAAAAPHLTPVCLELGGKSPAIVTADAPLDSAAKRIAWGKSLNAGQTCIAPDHVWVDKTIKDRFQDLLRGHFTRMAGVDPLTNDNYGRIVSAKAFDRLIGLAARSRAPLRADRERLKIAPCVFEASPDDAVMAEEIFGPLLPVLPYEHLEDALNFVRDRPKPLALYLFTRDKAVRDQVLRSVPFGGGCINDVVLHAASRKLPFGGVGESGMGRYHGRAGFDLFSNFKSVVHQRLRPDIPLRYPPYSPGRL</sequence>
<dbReference type="InterPro" id="IPR016163">
    <property type="entry name" value="Ald_DH_C"/>
</dbReference>
<comment type="caution">
    <text evidence="7">The sequence shown here is derived from an EMBL/GenBank/DDBJ whole genome shotgun (WGS) entry which is preliminary data.</text>
</comment>
<dbReference type="InterPro" id="IPR012394">
    <property type="entry name" value="Aldehyde_DH_NAD(P)"/>
</dbReference>
<dbReference type="Gene3D" id="3.40.605.10">
    <property type="entry name" value="Aldehyde Dehydrogenase, Chain A, domain 1"/>
    <property type="match status" value="1"/>
</dbReference>
<proteinExistence type="inferred from homology"/>
<dbReference type="AlphaFoldDB" id="A0A9D2KJB2"/>
<accession>A0A9D2KJB2</accession>
<reference evidence="7" key="2">
    <citation type="submission" date="2021-04" db="EMBL/GenBank/DDBJ databases">
        <authorList>
            <person name="Gilroy R."/>
        </authorList>
    </citation>
    <scope>NUCLEOTIDE SEQUENCE</scope>
    <source>
        <strain evidence="7">CHK186-16707</strain>
    </source>
</reference>
<dbReference type="PANTHER" id="PTHR43570:SF16">
    <property type="entry name" value="ALDEHYDE DEHYDROGENASE TYPE III, ISOFORM Q"/>
    <property type="match status" value="1"/>
</dbReference>
<organism evidence="7 8">
    <name type="scientific">Candidatus Mailhella merdigallinarum</name>
    <dbReference type="NCBI Taxonomy" id="2838658"/>
    <lineage>
        <taxon>Bacteria</taxon>
        <taxon>Pseudomonadati</taxon>
        <taxon>Thermodesulfobacteriota</taxon>
        <taxon>Desulfovibrionia</taxon>
        <taxon>Desulfovibrionales</taxon>
        <taxon>Desulfovibrionaceae</taxon>
        <taxon>Mailhella</taxon>
    </lineage>
</organism>
<dbReference type="PROSITE" id="PS00687">
    <property type="entry name" value="ALDEHYDE_DEHYDR_GLU"/>
    <property type="match status" value="1"/>
</dbReference>
<dbReference type="FunFam" id="3.40.605.10:FF:000004">
    <property type="entry name" value="Aldehyde dehydrogenase"/>
    <property type="match status" value="1"/>
</dbReference>
<dbReference type="InterPro" id="IPR016162">
    <property type="entry name" value="Ald_DH_N"/>
</dbReference>
<evidence type="ECO:0000256" key="1">
    <source>
        <dbReference type="ARBA" id="ARBA00009986"/>
    </source>
</evidence>
<feature type="active site" evidence="3">
    <location>
        <position position="255"/>
    </location>
</feature>
<dbReference type="PIRSF" id="PIRSF036492">
    <property type="entry name" value="ALDH"/>
    <property type="match status" value="1"/>
</dbReference>
<evidence type="ECO:0000256" key="2">
    <source>
        <dbReference type="ARBA" id="ARBA00023002"/>
    </source>
</evidence>
<dbReference type="Proteomes" id="UP000824225">
    <property type="component" value="Unassembled WGS sequence"/>
</dbReference>
<feature type="non-terminal residue" evidence="7">
    <location>
        <position position="457"/>
    </location>
</feature>
<dbReference type="GO" id="GO:0006081">
    <property type="term" value="P:aldehyde metabolic process"/>
    <property type="evidence" value="ECO:0007669"/>
    <property type="project" value="InterPro"/>
</dbReference>
<feature type="domain" description="Aldehyde dehydrogenase" evidence="6">
    <location>
        <begin position="10"/>
        <end position="436"/>
    </location>
</feature>
<dbReference type="InterPro" id="IPR029510">
    <property type="entry name" value="Ald_DH_CS_GLU"/>
</dbReference>
<gene>
    <name evidence="7" type="ORF">H9962_00820</name>
</gene>
<comment type="similarity">
    <text evidence="1 5">Belongs to the aldehyde dehydrogenase family.</text>
</comment>
<dbReference type="Pfam" id="PF00171">
    <property type="entry name" value="Aldedh"/>
    <property type="match status" value="1"/>
</dbReference>
<dbReference type="SUPFAM" id="SSF53720">
    <property type="entry name" value="ALDH-like"/>
    <property type="match status" value="1"/>
</dbReference>
<dbReference type="GO" id="GO:0004029">
    <property type="term" value="F:aldehyde dehydrogenase (NAD+) activity"/>
    <property type="evidence" value="ECO:0007669"/>
    <property type="project" value="TreeGrafter"/>
</dbReference>
<protein>
    <submittedName>
        <fullName evidence="7">Aldehyde dehydrogenase family protein</fullName>
    </submittedName>
</protein>
<dbReference type="EMBL" id="DXAN01000002">
    <property type="protein sequence ID" value="HJA07724.1"/>
    <property type="molecule type" value="Genomic_DNA"/>
</dbReference>